<reference evidence="2" key="2">
    <citation type="submission" date="2020-05" db="UniProtKB">
        <authorList>
            <consortium name="EnsemblMetazoa"/>
        </authorList>
    </citation>
    <scope>IDENTIFICATION</scope>
</reference>
<keyword evidence="1" id="KW-0808">Transferase</keyword>
<dbReference type="GO" id="GO:0016301">
    <property type="term" value="F:kinase activity"/>
    <property type="evidence" value="ECO:0007669"/>
    <property type="project" value="UniProtKB-KW"/>
</dbReference>
<protein>
    <submittedName>
        <fullName evidence="1 2">Putative Two-component sensor kinase CzcS</fullName>
    </submittedName>
</protein>
<dbReference type="EMBL" id="KE525263">
    <property type="protein sequence ID" value="KFB43873.1"/>
    <property type="molecule type" value="Genomic_DNA"/>
</dbReference>
<evidence type="ECO:0000313" key="2">
    <source>
        <dbReference type="EnsemblMetazoa" id="ASIC011606-PA"/>
    </source>
</evidence>
<organism evidence="1">
    <name type="scientific">Anopheles sinensis</name>
    <name type="common">Mosquito</name>
    <dbReference type="NCBI Taxonomy" id="74873"/>
    <lineage>
        <taxon>Eukaryota</taxon>
        <taxon>Metazoa</taxon>
        <taxon>Ecdysozoa</taxon>
        <taxon>Arthropoda</taxon>
        <taxon>Hexapoda</taxon>
        <taxon>Insecta</taxon>
        <taxon>Pterygota</taxon>
        <taxon>Neoptera</taxon>
        <taxon>Endopterygota</taxon>
        <taxon>Diptera</taxon>
        <taxon>Nematocera</taxon>
        <taxon>Culicoidea</taxon>
        <taxon>Culicidae</taxon>
        <taxon>Anophelinae</taxon>
        <taxon>Anopheles</taxon>
    </lineage>
</organism>
<evidence type="ECO:0000313" key="1">
    <source>
        <dbReference type="EMBL" id="KFB43873.1"/>
    </source>
</evidence>
<evidence type="ECO:0000313" key="3">
    <source>
        <dbReference type="Proteomes" id="UP000030765"/>
    </source>
</evidence>
<dbReference type="EMBL" id="ATLV01019163">
    <property type="status" value="NOT_ANNOTATED_CDS"/>
    <property type="molecule type" value="Genomic_DNA"/>
</dbReference>
<accession>A0A084W0X9</accession>
<reference evidence="1 3" key="1">
    <citation type="journal article" date="2014" name="BMC Genomics">
        <title>Genome sequence of Anopheles sinensis provides insight into genetics basis of mosquito competence for malaria parasites.</title>
        <authorList>
            <person name="Zhou D."/>
            <person name="Zhang D."/>
            <person name="Ding G."/>
            <person name="Shi L."/>
            <person name="Hou Q."/>
            <person name="Ye Y."/>
            <person name="Xu Y."/>
            <person name="Zhou H."/>
            <person name="Xiong C."/>
            <person name="Li S."/>
            <person name="Yu J."/>
            <person name="Hong S."/>
            <person name="Yu X."/>
            <person name="Zou P."/>
            <person name="Chen C."/>
            <person name="Chang X."/>
            <person name="Wang W."/>
            <person name="Lv Y."/>
            <person name="Sun Y."/>
            <person name="Ma L."/>
            <person name="Shen B."/>
            <person name="Zhu C."/>
        </authorList>
    </citation>
    <scope>NUCLEOTIDE SEQUENCE [LARGE SCALE GENOMIC DNA]</scope>
</reference>
<name>A0A084W0X9_ANOSI</name>
<dbReference type="AlphaFoldDB" id="A0A084W0X9"/>
<dbReference type="EnsemblMetazoa" id="ASIC011606-RA">
    <property type="protein sequence ID" value="ASIC011606-PA"/>
    <property type="gene ID" value="ASIC011606"/>
</dbReference>
<keyword evidence="3" id="KW-1185">Reference proteome</keyword>
<dbReference type="Proteomes" id="UP000030765">
    <property type="component" value="Unassembled WGS sequence"/>
</dbReference>
<dbReference type="VEuPathDB" id="VectorBase:ASIC011606"/>
<gene>
    <name evidence="1" type="ORF">ZHAS_00011606</name>
</gene>
<sequence length="106" mass="12432">MHRENSGSSECTYRMTTACKQLGLHARKRRPFGRDMQVMLIASYVAAQVRTAVGYYYYQRKIDMPSGEAKGRRVANRTEEELVSWCRVSKPTMQLLYNHRTLFYTQ</sequence>
<keyword evidence="1" id="KW-0418">Kinase</keyword>
<proteinExistence type="predicted"/>